<feature type="non-terminal residue" evidence="1">
    <location>
        <position position="1"/>
    </location>
</feature>
<comment type="caution">
    <text evidence="1">The sequence shown here is derived from an EMBL/GenBank/DDBJ whole genome shotgun (WGS) entry which is preliminary data.</text>
</comment>
<keyword evidence="2" id="KW-1185">Reference proteome</keyword>
<accession>A0A392VRX8</accession>
<dbReference type="EMBL" id="LXQA011219783">
    <property type="protein sequence ID" value="MCI89455.1"/>
    <property type="molecule type" value="Genomic_DNA"/>
</dbReference>
<organism evidence="1 2">
    <name type="scientific">Trifolium medium</name>
    <dbReference type="NCBI Taxonomy" id="97028"/>
    <lineage>
        <taxon>Eukaryota</taxon>
        <taxon>Viridiplantae</taxon>
        <taxon>Streptophyta</taxon>
        <taxon>Embryophyta</taxon>
        <taxon>Tracheophyta</taxon>
        <taxon>Spermatophyta</taxon>
        <taxon>Magnoliopsida</taxon>
        <taxon>eudicotyledons</taxon>
        <taxon>Gunneridae</taxon>
        <taxon>Pentapetalae</taxon>
        <taxon>rosids</taxon>
        <taxon>fabids</taxon>
        <taxon>Fabales</taxon>
        <taxon>Fabaceae</taxon>
        <taxon>Papilionoideae</taxon>
        <taxon>50 kb inversion clade</taxon>
        <taxon>NPAAA clade</taxon>
        <taxon>Hologalegina</taxon>
        <taxon>IRL clade</taxon>
        <taxon>Trifolieae</taxon>
        <taxon>Trifolium</taxon>
    </lineage>
</organism>
<reference evidence="1 2" key="1">
    <citation type="journal article" date="2018" name="Front. Plant Sci.">
        <title>Red Clover (Trifolium pratense) and Zigzag Clover (T. medium) - A Picture of Genomic Similarities and Differences.</title>
        <authorList>
            <person name="Dluhosova J."/>
            <person name="Istvanek J."/>
            <person name="Nedelnik J."/>
            <person name="Repkova J."/>
        </authorList>
    </citation>
    <scope>NUCLEOTIDE SEQUENCE [LARGE SCALE GENOMIC DNA]</scope>
    <source>
        <strain evidence="2">cv. 10/8</strain>
        <tissue evidence="1">Leaf</tissue>
    </source>
</reference>
<evidence type="ECO:0000313" key="1">
    <source>
        <dbReference type="EMBL" id="MCI89455.1"/>
    </source>
</evidence>
<dbReference type="Proteomes" id="UP000265520">
    <property type="component" value="Unassembled WGS sequence"/>
</dbReference>
<dbReference type="AlphaFoldDB" id="A0A392VRX8"/>
<sequence>EETEKIKGICQKAELRVAQQSCAWRNSSGILDAENLSHARGAAGACRAARGAADAARGAADMTRWKV</sequence>
<evidence type="ECO:0000313" key="2">
    <source>
        <dbReference type="Proteomes" id="UP000265520"/>
    </source>
</evidence>
<name>A0A392VRX8_9FABA</name>
<protein>
    <submittedName>
        <fullName evidence="1">Uncharacterized protein</fullName>
    </submittedName>
</protein>
<proteinExistence type="predicted"/>